<dbReference type="PROSITE" id="PS51340">
    <property type="entry name" value="MOSC"/>
    <property type="match status" value="1"/>
</dbReference>
<protein>
    <submittedName>
        <fullName evidence="2">MOSC domain-containing protein</fullName>
    </submittedName>
</protein>
<keyword evidence="3" id="KW-1185">Reference proteome</keyword>
<evidence type="ECO:0000259" key="1">
    <source>
        <dbReference type="PROSITE" id="PS51340"/>
    </source>
</evidence>
<dbReference type="InterPro" id="IPR005302">
    <property type="entry name" value="MoCF_Sase_C"/>
</dbReference>
<dbReference type="RefSeq" id="WP_246069224.1">
    <property type="nucleotide sequence ID" value="NZ_JAROBY010000072.1"/>
</dbReference>
<name>A0ABU6DKG3_9BACL</name>
<dbReference type="InterPro" id="IPR052716">
    <property type="entry name" value="MOSC_domain"/>
</dbReference>
<dbReference type="EMBL" id="JAROBY010000072">
    <property type="protein sequence ID" value="MEB4798259.1"/>
    <property type="molecule type" value="Genomic_DNA"/>
</dbReference>
<evidence type="ECO:0000313" key="3">
    <source>
        <dbReference type="Proteomes" id="UP001355653"/>
    </source>
</evidence>
<feature type="domain" description="MOSC" evidence="1">
    <location>
        <begin position="18"/>
        <end position="177"/>
    </location>
</feature>
<dbReference type="Pfam" id="PF03473">
    <property type="entry name" value="MOSC"/>
    <property type="match status" value="1"/>
</dbReference>
<sequence>MTMLIKVEAVLIADNPDTFITREIDGAELKFGGIEGDRHFGLFAKADSRQPMYKRGTEIFNRRQLSLVSVEELQGIADRLGVGTIRPEWLGANILVSGAPDLTKLPMGIRMMLSSGGGLVCEGENEPCAGPGRVIAEQYDDKSLTKHFIIQAQKSRGIVAYVERPGEIKAGDHIEIHLPTP</sequence>
<evidence type="ECO:0000313" key="2">
    <source>
        <dbReference type="EMBL" id="MEB4798259.1"/>
    </source>
</evidence>
<dbReference type="InterPro" id="IPR011037">
    <property type="entry name" value="Pyrv_Knase-like_insert_dom_sf"/>
</dbReference>
<dbReference type="PANTHER" id="PTHR36930">
    <property type="entry name" value="METAL-SULFUR CLUSTER BIOSYNTHESIS PROTEINS YUAD-RELATED"/>
    <property type="match status" value="1"/>
</dbReference>
<gene>
    <name evidence="2" type="ORF">P5G65_30575</name>
</gene>
<accession>A0ABU6DKG3</accession>
<reference evidence="2 3" key="1">
    <citation type="submission" date="2023-03" db="EMBL/GenBank/DDBJ databases">
        <title>Bacillus Genome Sequencing.</title>
        <authorList>
            <person name="Dunlap C."/>
        </authorList>
    </citation>
    <scope>NUCLEOTIDE SEQUENCE [LARGE SCALE GENOMIC DNA]</scope>
    <source>
        <strain evidence="2 3">NRS-1351</strain>
    </source>
</reference>
<dbReference type="Gene3D" id="2.40.33.20">
    <property type="entry name" value="PK beta-barrel domain-like"/>
    <property type="match status" value="1"/>
</dbReference>
<dbReference type="PANTHER" id="PTHR36930:SF1">
    <property type="entry name" value="MOSC DOMAIN-CONTAINING PROTEIN"/>
    <property type="match status" value="1"/>
</dbReference>
<organism evidence="2 3">
    <name type="scientific">Paenibacillus chondroitinus</name>
    <dbReference type="NCBI Taxonomy" id="59842"/>
    <lineage>
        <taxon>Bacteria</taxon>
        <taxon>Bacillati</taxon>
        <taxon>Bacillota</taxon>
        <taxon>Bacilli</taxon>
        <taxon>Bacillales</taxon>
        <taxon>Paenibacillaceae</taxon>
        <taxon>Paenibacillus</taxon>
    </lineage>
</organism>
<comment type="caution">
    <text evidence="2">The sequence shown here is derived from an EMBL/GenBank/DDBJ whole genome shotgun (WGS) entry which is preliminary data.</text>
</comment>
<proteinExistence type="predicted"/>
<dbReference type="Proteomes" id="UP001355653">
    <property type="component" value="Unassembled WGS sequence"/>
</dbReference>
<dbReference type="SUPFAM" id="SSF50800">
    <property type="entry name" value="PK beta-barrel domain-like"/>
    <property type="match status" value="1"/>
</dbReference>